<feature type="domain" description="Putative auto-transporter adhesin head GIN" evidence="2">
    <location>
        <begin position="50"/>
        <end position="230"/>
    </location>
</feature>
<dbReference type="EMBL" id="BAABBF010000001">
    <property type="protein sequence ID" value="GAA3696321.1"/>
    <property type="molecule type" value="Genomic_DNA"/>
</dbReference>
<dbReference type="Pfam" id="PF10988">
    <property type="entry name" value="DUF2807"/>
    <property type="match status" value="1"/>
</dbReference>
<protein>
    <submittedName>
        <fullName evidence="3">Head GIN domain-containing protein</fullName>
    </submittedName>
</protein>
<dbReference type="Gene3D" id="2.160.20.120">
    <property type="match status" value="1"/>
</dbReference>
<feature type="chain" id="PRO_5045548944" evidence="1">
    <location>
        <begin position="21"/>
        <end position="246"/>
    </location>
</feature>
<keyword evidence="4" id="KW-1185">Reference proteome</keyword>
<proteinExistence type="predicted"/>
<organism evidence="3 4">
    <name type="scientific">Sphingomonas cynarae</name>
    <dbReference type="NCBI Taxonomy" id="930197"/>
    <lineage>
        <taxon>Bacteria</taxon>
        <taxon>Pseudomonadati</taxon>
        <taxon>Pseudomonadota</taxon>
        <taxon>Alphaproteobacteria</taxon>
        <taxon>Sphingomonadales</taxon>
        <taxon>Sphingomonadaceae</taxon>
        <taxon>Sphingomonas</taxon>
    </lineage>
</organism>
<evidence type="ECO:0000313" key="3">
    <source>
        <dbReference type="EMBL" id="GAA3696321.1"/>
    </source>
</evidence>
<name>A0ABP7CXY1_9SPHN</name>
<keyword evidence="1" id="KW-0732">Signal</keyword>
<accession>A0ABP7CXY1</accession>
<sequence>MPRFHHAAILAALIAVPVAACSMPFGEDSGGDGVAASGTGGERSYAVDGFTAIALGAAGDVDVRVGPGFSVKAVGTPAALDKIRVERDGQSLKLTRRKGFTWGSGDKVRFLVTMPRITGADIGGSGTVTVDRVEGGSFDGNIGGSGRLDLRGLKVTKASFAIGGSGEVAAAGTAEALSVSIGGSGRIRAEPLRADTANLTIAGAGDIRATVLRSADVTIMGSGDVTIGGGAKCSVTKMGSGTVRCG</sequence>
<dbReference type="Proteomes" id="UP001500523">
    <property type="component" value="Unassembled WGS sequence"/>
</dbReference>
<dbReference type="RefSeq" id="WP_344691661.1">
    <property type="nucleotide sequence ID" value="NZ_BAABBF010000001.1"/>
</dbReference>
<dbReference type="InterPro" id="IPR021255">
    <property type="entry name" value="DUF2807"/>
</dbReference>
<feature type="signal peptide" evidence="1">
    <location>
        <begin position="1"/>
        <end position="20"/>
    </location>
</feature>
<comment type="caution">
    <text evidence="3">The sequence shown here is derived from an EMBL/GenBank/DDBJ whole genome shotgun (WGS) entry which is preliminary data.</text>
</comment>
<gene>
    <name evidence="3" type="ORF">GCM10022268_03630</name>
</gene>
<evidence type="ECO:0000256" key="1">
    <source>
        <dbReference type="SAM" id="SignalP"/>
    </source>
</evidence>
<reference evidence="4" key="1">
    <citation type="journal article" date="2019" name="Int. J. Syst. Evol. Microbiol.">
        <title>The Global Catalogue of Microorganisms (GCM) 10K type strain sequencing project: providing services to taxonomists for standard genome sequencing and annotation.</title>
        <authorList>
            <consortium name="The Broad Institute Genomics Platform"/>
            <consortium name="The Broad Institute Genome Sequencing Center for Infectious Disease"/>
            <person name="Wu L."/>
            <person name="Ma J."/>
        </authorList>
    </citation>
    <scope>NUCLEOTIDE SEQUENCE [LARGE SCALE GENOMIC DNA]</scope>
    <source>
        <strain evidence="4">JCM 17498</strain>
    </source>
</reference>
<evidence type="ECO:0000259" key="2">
    <source>
        <dbReference type="Pfam" id="PF10988"/>
    </source>
</evidence>
<evidence type="ECO:0000313" key="4">
    <source>
        <dbReference type="Proteomes" id="UP001500523"/>
    </source>
</evidence>